<name>A0A8T2S0J7_CERRI</name>
<comment type="caution">
    <text evidence="1">The sequence shown here is derived from an EMBL/GenBank/DDBJ whole genome shotgun (WGS) entry which is preliminary data.</text>
</comment>
<accession>A0A8T2S0J7</accession>
<evidence type="ECO:0000313" key="1">
    <source>
        <dbReference type="EMBL" id="KAH7301258.1"/>
    </source>
</evidence>
<sequence length="65" mass="7328">MESNFQGKLQQISFLAVRNTINSRHGSDLIQRTTRYLKGISKDFCMHGVAVTDIPLSTERKSNST</sequence>
<reference evidence="1 2" key="1">
    <citation type="submission" date="2021-08" db="EMBL/GenBank/DDBJ databases">
        <title>WGS assembly of Ceratopteris richardii.</title>
        <authorList>
            <person name="Marchant D.B."/>
            <person name="Chen G."/>
            <person name="Jenkins J."/>
            <person name="Shu S."/>
            <person name="Leebens-Mack J."/>
            <person name="Grimwood J."/>
            <person name="Schmutz J."/>
            <person name="Soltis P."/>
            <person name="Soltis D."/>
            <person name="Chen Z.-H."/>
        </authorList>
    </citation>
    <scope>NUCLEOTIDE SEQUENCE [LARGE SCALE GENOMIC DNA]</scope>
    <source>
        <strain evidence="1">Whitten #5841</strain>
        <tissue evidence="1">Leaf</tissue>
    </source>
</reference>
<dbReference type="AlphaFoldDB" id="A0A8T2S0J7"/>
<dbReference type="EMBL" id="CM035428">
    <property type="protein sequence ID" value="KAH7301258.1"/>
    <property type="molecule type" value="Genomic_DNA"/>
</dbReference>
<keyword evidence="2" id="KW-1185">Reference proteome</keyword>
<evidence type="ECO:0000313" key="2">
    <source>
        <dbReference type="Proteomes" id="UP000825935"/>
    </source>
</evidence>
<organism evidence="1 2">
    <name type="scientific">Ceratopteris richardii</name>
    <name type="common">Triangle waterfern</name>
    <dbReference type="NCBI Taxonomy" id="49495"/>
    <lineage>
        <taxon>Eukaryota</taxon>
        <taxon>Viridiplantae</taxon>
        <taxon>Streptophyta</taxon>
        <taxon>Embryophyta</taxon>
        <taxon>Tracheophyta</taxon>
        <taxon>Polypodiopsida</taxon>
        <taxon>Polypodiidae</taxon>
        <taxon>Polypodiales</taxon>
        <taxon>Pteridineae</taxon>
        <taxon>Pteridaceae</taxon>
        <taxon>Parkerioideae</taxon>
        <taxon>Ceratopteris</taxon>
    </lineage>
</organism>
<dbReference type="Proteomes" id="UP000825935">
    <property type="component" value="Chromosome 23"/>
</dbReference>
<gene>
    <name evidence="1" type="ORF">KP509_23G017900</name>
</gene>
<proteinExistence type="predicted"/>
<protein>
    <submittedName>
        <fullName evidence="1">Uncharacterized protein</fullName>
    </submittedName>
</protein>